<name>A0A9P6N6A7_9BASI</name>
<proteinExistence type="predicted"/>
<dbReference type="Proteomes" id="UP000886653">
    <property type="component" value="Unassembled WGS sequence"/>
</dbReference>
<evidence type="ECO:0000313" key="2">
    <source>
        <dbReference type="EMBL" id="KAG0140325.1"/>
    </source>
</evidence>
<keyword evidence="1" id="KW-0472">Membrane</keyword>
<feature type="transmembrane region" description="Helical" evidence="1">
    <location>
        <begin position="116"/>
        <end position="142"/>
    </location>
</feature>
<dbReference type="OrthoDB" id="2117453at2759"/>
<keyword evidence="3" id="KW-1185">Reference proteome</keyword>
<organism evidence="2 3">
    <name type="scientific">Cronartium quercuum f. sp. fusiforme G11</name>
    <dbReference type="NCBI Taxonomy" id="708437"/>
    <lineage>
        <taxon>Eukaryota</taxon>
        <taxon>Fungi</taxon>
        <taxon>Dikarya</taxon>
        <taxon>Basidiomycota</taxon>
        <taxon>Pucciniomycotina</taxon>
        <taxon>Pucciniomycetes</taxon>
        <taxon>Pucciniales</taxon>
        <taxon>Coleosporiaceae</taxon>
        <taxon>Cronartium</taxon>
    </lineage>
</organism>
<evidence type="ECO:0000313" key="3">
    <source>
        <dbReference type="Proteomes" id="UP000886653"/>
    </source>
</evidence>
<comment type="caution">
    <text evidence="2">The sequence shown here is derived from an EMBL/GenBank/DDBJ whole genome shotgun (WGS) entry which is preliminary data.</text>
</comment>
<gene>
    <name evidence="2" type="ORF">CROQUDRAFT_665342</name>
</gene>
<dbReference type="EMBL" id="MU167453">
    <property type="protein sequence ID" value="KAG0140325.1"/>
    <property type="molecule type" value="Genomic_DNA"/>
</dbReference>
<reference evidence="2" key="1">
    <citation type="submission" date="2013-11" db="EMBL/GenBank/DDBJ databases">
        <title>Genome sequence of the fusiform rust pathogen reveals effectors for host alternation and coevolution with pine.</title>
        <authorList>
            <consortium name="DOE Joint Genome Institute"/>
            <person name="Smith K."/>
            <person name="Pendleton A."/>
            <person name="Kubisiak T."/>
            <person name="Anderson C."/>
            <person name="Salamov A."/>
            <person name="Aerts A."/>
            <person name="Riley R."/>
            <person name="Clum A."/>
            <person name="Lindquist E."/>
            <person name="Ence D."/>
            <person name="Campbell M."/>
            <person name="Kronenberg Z."/>
            <person name="Feau N."/>
            <person name="Dhillon B."/>
            <person name="Hamelin R."/>
            <person name="Burleigh J."/>
            <person name="Smith J."/>
            <person name="Yandell M."/>
            <person name="Nelson C."/>
            <person name="Grigoriev I."/>
            <person name="Davis J."/>
        </authorList>
    </citation>
    <scope>NUCLEOTIDE SEQUENCE</scope>
    <source>
        <strain evidence="2">G11</strain>
    </source>
</reference>
<feature type="transmembrane region" description="Helical" evidence="1">
    <location>
        <begin position="6"/>
        <end position="30"/>
    </location>
</feature>
<dbReference type="PROSITE" id="PS51257">
    <property type="entry name" value="PROKAR_LIPOPROTEIN"/>
    <property type="match status" value="1"/>
</dbReference>
<sequence>MSAARISHLAVFTLLMIGCLGAIVTSGILVGEYNKGEIPPTNSIETRARYLLFCGIWTILFSLGWVLGLNSSPDQILFSIAGHLIWLLVTLVLFVSGAAALTSVIRGEHFTHQTRLEILAGFAWVDSILIFLAILLILSVGLGRRNGLSGSYLGGPSA</sequence>
<accession>A0A9P6N6A7</accession>
<evidence type="ECO:0000256" key="1">
    <source>
        <dbReference type="SAM" id="Phobius"/>
    </source>
</evidence>
<protein>
    <recommendedName>
        <fullName evidence="4">MARVEL domain-containing protein</fullName>
    </recommendedName>
</protein>
<evidence type="ECO:0008006" key="4">
    <source>
        <dbReference type="Google" id="ProtNLM"/>
    </source>
</evidence>
<feature type="transmembrane region" description="Helical" evidence="1">
    <location>
        <begin position="80"/>
        <end position="104"/>
    </location>
</feature>
<keyword evidence="1" id="KW-0812">Transmembrane</keyword>
<keyword evidence="1" id="KW-1133">Transmembrane helix</keyword>
<dbReference type="AlphaFoldDB" id="A0A9P6N6A7"/>
<feature type="transmembrane region" description="Helical" evidence="1">
    <location>
        <begin position="50"/>
        <end position="68"/>
    </location>
</feature>